<evidence type="ECO:0000313" key="4">
    <source>
        <dbReference type="EMBL" id="MDP9863647.1"/>
    </source>
</evidence>
<evidence type="ECO:0000256" key="3">
    <source>
        <dbReference type="ARBA" id="ARBA00038396"/>
    </source>
</evidence>
<dbReference type="SUPFAM" id="SSF51905">
    <property type="entry name" value="FAD/NAD(P)-binding domain"/>
    <property type="match status" value="1"/>
</dbReference>
<dbReference type="PANTHER" id="PTHR43747:SF5">
    <property type="entry name" value="FAD-BINDING DOMAIN-CONTAINING PROTEIN"/>
    <property type="match status" value="1"/>
</dbReference>
<dbReference type="Pfam" id="PF04820">
    <property type="entry name" value="Trp_halogenase"/>
    <property type="match status" value="2"/>
</dbReference>
<evidence type="ECO:0000256" key="1">
    <source>
        <dbReference type="ARBA" id="ARBA00023002"/>
    </source>
</evidence>
<dbReference type="InterPro" id="IPR006905">
    <property type="entry name" value="Flavin_halogenase"/>
</dbReference>
<evidence type="ECO:0000256" key="2">
    <source>
        <dbReference type="ARBA" id="ARBA00023033"/>
    </source>
</evidence>
<proteinExistence type="inferred from homology"/>
<comment type="similarity">
    <text evidence="3">Belongs to the flavin-dependent halogenase family. Bacterial tryptophan halogenase subfamily.</text>
</comment>
<keyword evidence="2" id="KW-0503">Monooxygenase</keyword>
<dbReference type="EMBL" id="JAUSRB010000002">
    <property type="protein sequence ID" value="MDP9863647.1"/>
    <property type="molecule type" value="Genomic_DNA"/>
</dbReference>
<protein>
    <submittedName>
        <fullName evidence="4">Flavin-dependent dehydrogenase</fullName>
    </submittedName>
</protein>
<accession>A0ABT9R445</accession>
<gene>
    <name evidence="4" type="ORF">J2S55_002913</name>
</gene>
<organism evidence="4 5">
    <name type="scientific">Streptosporangium brasiliense</name>
    <dbReference type="NCBI Taxonomy" id="47480"/>
    <lineage>
        <taxon>Bacteria</taxon>
        <taxon>Bacillati</taxon>
        <taxon>Actinomycetota</taxon>
        <taxon>Actinomycetes</taxon>
        <taxon>Streptosporangiales</taxon>
        <taxon>Streptosporangiaceae</taxon>
        <taxon>Streptosporangium</taxon>
    </lineage>
</organism>
<dbReference type="RefSeq" id="WP_306860713.1">
    <property type="nucleotide sequence ID" value="NZ_JAUSRB010000002.1"/>
</dbReference>
<dbReference type="PANTHER" id="PTHR43747">
    <property type="entry name" value="FAD-BINDING PROTEIN"/>
    <property type="match status" value="1"/>
</dbReference>
<comment type="caution">
    <text evidence="4">The sequence shown here is derived from an EMBL/GenBank/DDBJ whole genome shotgun (WGS) entry which is preliminary data.</text>
</comment>
<dbReference type="InterPro" id="IPR036188">
    <property type="entry name" value="FAD/NAD-bd_sf"/>
</dbReference>
<reference evidence="4 5" key="1">
    <citation type="submission" date="2023-07" db="EMBL/GenBank/DDBJ databases">
        <title>Sequencing the genomes of 1000 actinobacteria strains.</title>
        <authorList>
            <person name="Klenk H.-P."/>
        </authorList>
    </citation>
    <scope>NUCLEOTIDE SEQUENCE [LARGE SCALE GENOMIC DNA]</scope>
    <source>
        <strain evidence="4 5">DSM 44109</strain>
    </source>
</reference>
<dbReference type="PRINTS" id="PR00420">
    <property type="entry name" value="RNGMNOXGNASE"/>
</dbReference>
<keyword evidence="5" id="KW-1185">Reference proteome</keyword>
<keyword evidence="1" id="KW-0560">Oxidoreductase</keyword>
<dbReference type="Gene3D" id="3.30.9.100">
    <property type="match status" value="1"/>
</dbReference>
<dbReference type="Proteomes" id="UP001230426">
    <property type="component" value="Unassembled WGS sequence"/>
</dbReference>
<dbReference type="Gene3D" id="3.50.50.60">
    <property type="entry name" value="FAD/NAD(P)-binding domain"/>
    <property type="match status" value="1"/>
</dbReference>
<dbReference type="InterPro" id="IPR050816">
    <property type="entry name" value="Flavin-dep_Halogenase_NPB"/>
</dbReference>
<name>A0ABT9R445_9ACTN</name>
<evidence type="ECO:0000313" key="5">
    <source>
        <dbReference type="Proteomes" id="UP001230426"/>
    </source>
</evidence>
<sequence length="482" mass="52253">MPSTVLVIGGGPAGSTAAALLARAGLSVRLLEKETFPRYHIGESIASSCRTIVDYVGALDEVDACGYTEKNGVMLRWGKEDWAIDWSKIFGPGVRSWQVDRDEFDHVLLNNAAKQGAEIVQGATVKRVLFDGDRAVAAEWADPESGELRTTEFDFVVDASGRAGLIPSQHFKNRRPTETFKNVAIWGYWQGGSLLPGSPAGGINVISAPDGWYWVIPLRGDRYSVGFVTHQTRFLERRKAHESLEAMLASLVEESPSVRDLLKNGTYQPGVRVEQDFSYVADSFCGPGYFAAGDSACFLDPLLSTGVHLALYSGMLAAASIMGTLNGDVSEEEARAFYESLYRNAYERLFTLVAGVYQQQAGKESYFGLADALVHDRADTEYEKVDGARAFAQLVAGIADMDDAAEGRHEGIAQPTADQDNSVQQLFLAAEQARLMASANTLNAPVSEAPGKLDAHDLFDSTTGLYLRTSPTLGIGRTRPLS</sequence>